<evidence type="ECO:0000313" key="10">
    <source>
        <dbReference type="Proteomes" id="UP001262410"/>
    </source>
</evidence>
<dbReference type="InterPro" id="IPR000895">
    <property type="entry name" value="Transthyretin/HIU_hydrolase"/>
</dbReference>
<dbReference type="EC" id="3.5.2.17" evidence="7"/>
<feature type="domain" description="Transthyretin/hydroxyisourate hydrolase" evidence="8">
    <location>
        <begin position="12"/>
        <end position="124"/>
    </location>
</feature>
<dbReference type="InterPro" id="IPR023418">
    <property type="entry name" value="Thyroxine_BS"/>
</dbReference>
<dbReference type="InterPro" id="IPR014306">
    <property type="entry name" value="Hydroxyisourate_hydrolase"/>
</dbReference>
<accession>A0ABU1JN17</accession>
<dbReference type="PRINTS" id="PR00189">
    <property type="entry name" value="TRNSTHYRETIN"/>
</dbReference>
<dbReference type="InterPro" id="IPR036817">
    <property type="entry name" value="Transthyretin/HIU_hydrolase_sf"/>
</dbReference>
<dbReference type="InterPro" id="IPR023419">
    <property type="entry name" value="Transthyretin_CS"/>
</dbReference>
<dbReference type="InterPro" id="IPR023416">
    <property type="entry name" value="Transthyretin/HIU_hydrolase_d"/>
</dbReference>
<protein>
    <recommendedName>
        <fullName evidence="7">5-hydroxyisourate hydrolase</fullName>
        <shortName evidence="7">HIU hydrolase</shortName>
        <shortName evidence="7">HIUHase</shortName>
        <ecNumber evidence="7">3.5.2.17</ecNumber>
    </recommendedName>
</protein>
<dbReference type="CDD" id="cd05822">
    <property type="entry name" value="TLP_HIUase"/>
    <property type="match status" value="1"/>
</dbReference>
<name>A0ABU1JN17_9PROT</name>
<dbReference type="PROSITE" id="PS00769">
    <property type="entry name" value="TRANSTHYRETIN_2"/>
    <property type="match status" value="1"/>
</dbReference>
<evidence type="ECO:0000256" key="5">
    <source>
        <dbReference type="ARBA" id="ARBA00022631"/>
    </source>
</evidence>
<gene>
    <name evidence="9" type="ORF">E9232_001939</name>
</gene>
<proteinExistence type="inferred from homology"/>
<comment type="catalytic activity">
    <reaction evidence="1 7">
        <text>5-hydroxyisourate + H2O = 5-hydroxy-2-oxo-4-ureido-2,5-dihydro-1H-imidazole-5-carboxylate + H(+)</text>
        <dbReference type="Rhea" id="RHEA:23736"/>
        <dbReference type="ChEBI" id="CHEBI:15377"/>
        <dbReference type="ChEBI" id="CHEBI:15378"/>
        <dbReference type="ChEBI" id="CHEBI:18072"/>
        <dbReference type="ChEBI" id="CHEBI:58639"/>
        <dbReference type="EC" id="3.5.2.17"/>
    </reaction>
</comment>
<sequence>MAEQQASHQGRLTTHVLDTAHGRPGMGIAVTLYRLDGDRRSIVAETRTNADGRCDAPLLAGDEFRPGTYELVFAAGAYFRTAGVDLPDPPFLDQVPIRFGIAHADQHYHVPLLISPWSYSTYRGS</sequence>
<keyword evidence="10" id="KW-1185">Reference proteome</keyword>
<keyword evidence="9" id="KW-0560">Oxidoreductase</keyword>
<evidence type="ECO:0000256" key="6">
    <source>
        <dbReference type="ARBA" id="ARBA00022801"/>
    </source>
</evidence>
<evidence type="ECO:0000256" key="3">
    <source>
        <dbReference type="ARBA" id="ARBA00009850"/>
    </source>
</evidence>
<evidence type="ECO:0000256" key="7">
    <source>
        <dbReference type="RuleBase" id="RU361270"/>
    </source>
</evidence>
<evidence type="ECO:0000259" key="8">
    <source>
        <dbReference type="Pfam" id="PF00576"/>
    </source>
</evidence>
<dbReference type="PROSITE" id="PS00768">
    <property type="entry name" value="TRANSTHYRETIN_1"/>
    <property type="match status" value="1"/>
</dbReference>
<dbReference type="Proteomes" id="UP001262410">
    <property type="component" value="Unassembled WGS sequence"/>
</dbReference>
<comment type="function">
    <text evidence="2">Catalyzes the hydrolysis of 5-hydroxyisourate (HIU) to 2-oxo-4-hydroxy-4-carboxy-5-ureidoimidazoline (OHCU).</text>
</comment>
<evidence type="ECO:0000256" key="4">
    <source>
        <dbReference type="ARBA" id="ARBA00011881"/>
    </source>
</evidence>
<evidence type="ECO:0000256" key="1">
    <source>
        <dbReference type="ARBA" id="ARBA00001043"/>
    </source>
</evidence>
<comment type="subunit">
    <text evidence="4 7">Homotetramer.</text>
</comment>
<reference evidence="9 10" key="1">
    <citation type="submission" date="2023-07" db="EMBL/GenBank/DDBJ databases">
        <title>Sorghum-associated microbial communities from plants grown in Nebraska, USA.</title>
        <authorList>
            <person name="Schachtman D."/>
        </authorList>
    </citation>
    <scope>NUCLEOTIDE SEQUENCE [LARGE SCALE GENOMIC DNA]</scope>
    <source>
        <strain evidence="9 10">584</strain>
    </source>
</reference>
<dbReference type="Pfam" id="PF00576">
    <property type="entry name" value="Transthyretin"/>
    <property type="match status" value="1"/>
</dbReference>
<keyword evidence="6 7" id="KW-0378">Hydrolase</keyword>
<dbReference type="PANTHER" id="PTHR10395:SF7">
    <property type="entry name" value="5-HYDROXYISOURATE HYDROLASE"/>
    <property type="match status" value="1"/>
</dbReference>
<dbReference type="RefSeq" id="WP_309793715.1">
    <property type="nucleotide sequence ID" value="NZ_JAVDPW010000003.1"/>
</dbReference>
<comment type="caution">
    <text evidence="9">The sequence shown here is derived from an EMBL/GenBank/DDBJ whole genome shotgun (WGS) entry which is preliminary data.</text>
</comment>
<dbReference type="GO" id="GO:0016491">
    <property type="term" value="F:oxidoreductase activity"/>
    <property type="evidence" value="ECO:0007669"/>
    <property type="project" value="UniProtKB-KW"/>
</dbReference>
<dbReference type="SUPFAM" id="SSF49472">
    <property type="entry name" value="Transthyretin (synonym: prealbumin)"/>
    <property type="match status" value="1"/>
</dbReference>
<comment type="similarity">
    <text evidence="3 7">Belongs to the transthyretin family. 5-hydroxyisourate hydrolase subfamily.</text>
</comment>
<keyword evidence="5 7" id="KW-0659">Purine metabolism</keyword>
<evidence type="ECO:0000313" key="9">
    <source>
        <dbReference type="EMBL" id="MDR6289424.1"/>
    </source>
</evidence>
<dbReference type="GO" id="GO:0033971">
    <property type="term" value="F:hydroxyisourate hydrolase activity"/>
    <property type="evidence" value="ECO:0007669"/>
    <property type="project" value="UniProtKB-EC"/>
</dbReference>
<evidence type="ECO:0000256" key="2">
    <source>
        <dbReference type="ARBA" id="ARBA00002704"/>
    </source>
</evidence>
<organism evidence="9 10">
    <name type="scientific">Inquilinus ginsengisoli</name>
    <dbReference type="NCBI Taxonomy" id="363840"/>
    <lineage>
        <taxon>Bacteria</taxon>
        <taxon>Pseudomonadati</taxon>
        <taxon>Pseudomonadota</taxon>
        <taxon>Alphaproteobacteria</taxon>
        <taxon>Rhodospirillales</taxon>
        <taxon>Rhodospirillaceae</taxon>
        <taxon>Inquilinus</taxon>
    </lineage>
</organism>
<dbReference type="EMBL" id="JAVDPW010000003">
    <property type="protein sequence ID" value="MDR6289424.1"/>
    <property type="molecule type" value="Genomic_DNA"/>
</dbReference>
<dbReference type="NCBIfam" id="TIGR02962">
    <property type="entry name" value="hdxy_isourate"/>
    <property type="match status" value="1"/>
</dbReference>
<dbReference type="Gene3D" id="2.60.40.180">
    <property type="entry name" value="Transthyretin/hydroxyisourate hydrolase domain"/>
    <property type="match status" value="1"/>
</dbReference>
<dbReference type="PANTHER" id="PTHR10395">
    <property type="entry name" value="URICASE AND TRANSTHYRETIN-RELATED"/>
    <property type="match status" value="1"/>
</dbReference>